<evidence type="ECO:0000313" key="2">
    <source>
        <dbReference type="EMBL" id="GFG89374.1"/>
    </source>
</evidence>
<proteinExistence type="predicted"/>
<dbReference type="EMBL" id="BLKZ01000001">
    <property type="protein sequence ID" value="GFG89374.1"/>
    <property type="molecule type" value="Genomic_DNA"/>
</dbReference>
<dbReference type="GO" id="GO:0016491">
    <property type="term" value="F:oxidoreductase activity"/>
    <property type="evidence" value="ECO:0007669"/>
    <property type="project" value="InterPro"/>
</dbReference>
<feature type="domain" description="Nitroreductase" evidence="1">
    <location>
        <begin position="19"/>
        <end position="186"/>
    </location>
</feature>
<dbReference type="InterPro" id="IPR050627">
    <property type="entry name" value="Nitroreductase/BluB"/>
</dbReference>
<dbReference type="SUPFAM" id="SSF55469">
    <property type="entry name" value="FMN-dependent nitroreductase-like"/>
    <property type="match status" value="1"/>
</dbReference>
<gene>
    <name evidence="2" type="ORF">MBOU_14160</name>
</gene>
<dbReference type="RefSeq" id="WP_371871544.1">
    <property type="nucleotide sequence ID" value="NZ_BLKZ01000001.1"/>
</dbReference>
<evidence type="ECO:0000259" key="1">
    <source>
        <dbReference type="Pfam" id="PF00881"/>
    </source>
</evidence>
<reference evidence="2 3" key="1">
    <citation type="journal article" date="2019" name="Emerg. Microbes Infect.">
        <title>Comprehensive subspecies identification of 175 nontuberculous mycobacteria species based on 7547 genomic profiles.</title>
        <authorList>
            <person name="Matsumoto Y."/>
            <person name="Kinjo T."/>
            <person name="Motooka D."/>
            <person name="Nabeya D."/>
            <person name="Jung N."/>
            <person name="Uechi K."/>
            <person name="Horii T."/>
            <person name="Iida T."/>
            <person name="Fujita J."/>
            <person name="Nakamura S."/>
        </authorList>
    </citation>
    <scope>NUCLEOTIDE SEQUENCE [LARGE SCALE GENOMIC DNA]</scope>
    <source>
        <strain evidence="2 3">JCM 30725</strain>
    </source>
</reference>
<keyword evidence="3" id="KW-1185">Reference proteome</keyword>
<dbReference type="InterPro" id="IPR029479">
    <property type="entry name" value="Nitroreductase"/>
</dbReference>
<dbReference type="PANTHER" id="PTHR23026">
    <property type="entry name" value="NADPH NITROREDUCTASE"/>
    <property type="match status" value="1"/>
</dbReference>
<name>A0A7I9YL12_MYCBU</name>
<accession>A0A7I9YL12</accession>
<comment type="caution">
    <text evidence="2">The sequence shown here is derived from an EMBL/GenBank/DDBJ whole genome shotgun (WGS) entry which is preliminary data.</text>
</comment>
<evidence type="ECO:0000313" key="3">
    <source>
        <dbReference type="Proteomes" id="UP000465360"/>
    </source>
</evidence>
<organism evidence="2 3">
    <name type="scientific">Mycobacterium bourgelatii</name>
    <dbReference type="NCBI Taxonomy" id="1273442"/>
    <lineage>
        <taxon>Bacteria</taxon>
        <taxon>Bacillati</taxon>
        <taxon>Actinomycetota</taxon>
        <taxon>Actinomycetes</taxon>
        <taxon>Mycobacteriales</taxon>
        <taxon>Mycobacteriaceae</taxon>
        <taxon>Mycobacterium</taxon>
    </lineage>
</organism>
<sequence>MSVAAQPPLDVWETMRTATTVRRYRDEPVSDEVLERCLLAATWAPSGGNQQPWKFVVLRSAEARAVVTDGAVRAWNAMIDFYNLSLPEDGAADRKSRALRTMAEHTRIGGGAPALVMFCIRPQEGADELQQGGSIFPAVQNFLLAARAQGLGAAITLWHYLCEAELRAVAGIPDGWQIAALLTVGWPKGRHHPVRRKPLSEVAVIDHWDKPWQRGSGG</sequence>
<dbReference type="InterPro" id="IPR000415">
    <property type="entry name" value="Nitroreductase-like"/>
</dbReference>
<dbReference type="Gene3D" id="3.40.109.10">
    <property type="entry name" value="NADH Oxidase"/>
    <property type="match status" value="1"/>
</dbReference>
<dbReference type="CDD" id="cd02062">
    <property type="entry name" value="Nitro_FMN_reductase"/>
    <property type="match status" value="1"/>
</dbReference>
<dbReference type="Pfam" id="PF00881">
    <property type="entry name" value="Nitroreductase"/>
    <property type="match status" value="1"/>
</dbReference>
<protein>
    <submittedName>
        <fullName evidence="2">Nitroreductase</fullName>
    </submittedName>
</protein>
<dbReference type="PANTHER" id="PTHR23026:SF123">
    <property type="entry name" value="NAD(P)H NITROREDUCTASE RV3131-RELATED"/>
    <property type="match status" value="1"/>
</dbReference>
<dbReference type="AlphaFoldDB" id="A0A7I9YL12"/>
<dbReference type="Proteomes" id="UP000465360">
    <property type="component" value="Unassembled WGS sequence"/>
</dbReference>